<proteinExistence type="predicted"/>
<evidence type="ECO:0000313" key="2">
    <source>
        <dbReference type="Proteomes" id="UP000054564"/>
    </source>
</evidence>
<sequence length="104" mass="11456">MHAFQNTLHLTSTLVIFAHLFATLMVVAYPTSAISAAGTTIAETAHLAKRSTEEIDEEQIGIFAQGQGSDRDFIWSKFSYARNFFGAGNAKKEIESMTLNLENL</sequence>
<dbReference type="EMBL" id="AJIL01000097">
    <property type="protein sequence ID" value="KNE95380.1"/>
    <property type="molecule type" value="Genomic_DNA"/>
</dbReference>
<dbReference type="Proteomes" id="UP000054564">
    <property type="component" value="Unassembled WGS sequence"/>
</dbReference>
<protein>
    <submittedName>
        <fullName evidence="1">Uncharacterized protein</fullName>
    </submittedName>
</protein>
<evidence type="ECO:0000313" key="1">
    <source>
        <dbReference type="EMBL" id="KNE95380.1"/>
    </source>
</evidence>
<keyword evidence="2" id="KW-1185">Reference proteome</keyword>
<accession>A0A0L0V7U3</accession>
<organism evidence="1 2">
    <name type="scientific">Puccinia striiformis f. sp. tritici PST-78</name>
    <dbReference type="NCBI Taxonomy" id="1165861"/>
    <lineage>
        <taxon>Eukaryota</taxon>
        <taxon>Fungi</taxon>
        <taxon>Dikarya</taxon>
        <taxon>Basidiomycota</taxon>
        <taxon>Pucciniomycotina</taxon>
        <taxon>Pucciniomycetes</taxon>
        <taxon>Pucciniales</taxon>
        <taxon>Pucciniaceae</taxon>
        <taxon>Puccinia</taxon>
    </lineage>
</organism>
<gene>
    <name evidence="1" type="ORF">PSTG_11233</name>
</gene>
<comment type="caution">
    <text evidence="1">The sequence shown here is derived from an EMBL/GenBank/DDBJ whole genome shotgun (WGS) entry which is preliminary data.</text>
</comment>
<reference evidence="2" key="1">
    <citation type="submission" date="2014-03" db="EMBL/GenBank/DDBJ databases">
        <title>The Genome Sequence of Puccinia striiformis f. sp. tritici PST-78.</title>
        <authorList>
            <consortium name="The Broad Institute Genome Sequencing Platform"/>
            <person name="Cuomo C."/>
            <person name="Hulbert S."/>
            <person name="Chen X."/>
            <person name="Walker B."/>
            <person name="Young S.K."/>
            <person name="Zeng Q."/>
            <person name="Gargeya S."/>
            <person name="Fitzgerald M."/>
            <person name="Haas B."/>
            <person name="Abouelleil A."/>
            <person name="Alvarado L."/>
            <person name="Arachchi H.M."/>
            <person name="Berlin A.M."/>
            <person name="Chapman S.B."/>
            <person name="Goldberg J."/>
            <person name="Griggs A."/>
            <person name="Gujja S."/>
            <person name="Hansen M."/>
            <person name="Howarth C."/>
            <person name="Imamovic A."/>
            <person name="Larimer J."/>
            <person name="McCowan C."/>
            <person name="Montmayeur A."/>
            <person name="Murphy C."/>
            <person name="Neiman D."/>
            <person name="Pearson M."/>
            <person name="Priest M."/>
            <person name="Roberts A."/>
            <person name="Saif S."/>
            <person name="Shea T."/>
            <person name="Sisk P."/>
            <person name="Sykes S."/>
            <person name="Wortman J."/>
            <person name="Nusbaum C."/>
            <person name="Birren B."/>
        </authorList>
    </citation>
    <scope>NUCLEOTIDE SEQUENCE [LARGE SCALE GENOMIC DNA]</scope>
    <source>
        <strain evidence="2">race PST-78</strain>
    </source>
</reference>
<dbReference type="OrthoDB" id="2501885at2759"/>
<name>A0A0L0V7U3_9BASI</name>
<dbReference type="AlphaFoldDB" id="A0A0L0V7U3"/>